<protein>
    <submittedName>
        <fullName evidence="1">Uncharacterized protein</fullName>
    </submittedName>
</protein>
<feature type="non-terminal residue" evidence="1">
    <location>
        <position position="179"/>
    </location>
</feature>
<gene>
    <name evidence="1" type="ORF">V8G54_016958</name>
</gene>
<reference evidence="1 2" key="1">
    <citation type="journal article" date="2023" name="Life. Sci Alliance">
        <title>Evolutionary insights into 3D genome organization and epigenetic landscape of Vigna mungo.</title>
        <authorList>
            <person name="Junaid A."/>
            <person name="Singh B."/>
            <person name="Bhatia S."/>
        </authorList>
    </citation>
    <scope>NUCLEOTIDE SEQUENCE [LARGE SCALE GENOMIC DNA]</scope>
    <source>
        <strain evidence="1">Urdbean</strain>
    </source>
</reference>
<proteinExistence type="predicted"/>
<evidence type="ECO:0000313" key="1">
    <source>
        <dbReference type="EMBL" id="WVZ12428.1"/>
    </source>
</evidence>
<dbReference type="AlphaFoldDB" id="A0AAQ3NQ34"/>
<dbReference type="Proteomes" id="UP001374535">
    <property type="component" value="Chromosome 5"/>
</dbReference>
<organism evidence="1 2">
    <name type="scientific">Vigna mungo</name>
    <name type="common">Black gram</name>
    <name type="synonym">Phaseolus mungo</name>
    <dbReference type="NCBI Taxonomy" id="3915"/>
    <lineage>
        <taxon>Eukaryota</taxon>
        <taxon>Viridiplantae</taxon>
        <taxon>Streptophyta</taxon>
        <taxon>Embryophyta</taxon>
        <taxon>Tracheophyta</taxon>
        <taxon>Spermatophyta</taxon>
        <taxon>Magnoliopsida</taxon>
        <taxon>eudicotyledons</taxon>
        <taxon>Gunneridae</taxon>
        <taxon>Pentapetalae</taxon>
        <taxon>rosids</taxon>
        <taxon>fabids</taxon>
        <taxon>Fabales</taxon>
        <taxon>Fabaceae</taxon>
        <taxon>Papilionoideae</taxon>
        <taxon>50 kb inversion clade</taxon>
        <taxon>NPAAA clade</taxon>
        <taxon>indigoferoid/millettioid clade</taxon>
        <taxon>Phaseoleae</taxon>
        <taxon>Vigna</taxon>
    </lineage>
</organism>
<accession>A0AAQ3NQ34</accession>
<evidence type="ECO:0000313" key="2">
    <source>
        <dbReference type="Proteomes" id="UP001374535"/>
    </source>
</evidence>
<name>A0AAQ3NQ34_VIGMU</name>
<keyword evidence="2" id="KW-1185">Reference proteome</keyword>
<sequence length="179" mass="20369">MRGITGEEEKMNGRDEMGAYPFECLLLHVHVRRREKSNLSQTEKLVQKGYGEVWATANNPFERGGGSGGELVSLSLSLSIHLHGGTRRHGRQRKPFLLQLPSRRQVPPTTPQRSEHPFCLCRHRQSHHHRVSIYTLFSLSCFSFLSKANHNTSKFKFENPSNFLHPCISMIMDNASESG</sequence>
<dbReference type="EMBL" id="CP144696">
    <property type="protein sequence ID" value="WVZ12428.1"/>
    <property type="molecule type" value="Genomic_DNA"/>
</dbReference>